<accession>A0A0E3QXC2</accession>
<dbReference type="KEGG" id="mby:MSBRM_3449"/>
<gene>
    <name evidence="2" type="ORF">MSBRM_3449</name>
</gene>
<keyword evidence="1" id="KW-0812">Transmembrane</keyword>
<reference evidence="2 3" key="1">
    <citation type="submission" date="2014-07" db="EMBL/GenBank/DDBJ databases">
        <title>Methanogenic archaea and the global carbon cycle.</title>
        <authorList>
            <person name="Henriksen J.R."/>
            <person name="Luke J."/>
            <person name="Reinhart S."/>
            <person name="Benedict M.N."/>
            <person name="Youngblut N.D."/>
            <person name="Metcalf M.E."/>
            <person name="Whitaker R.J."/>
            <person name="Metcalf W.W."/>
        </authorList>
    </citation>
    <scope>NUCLEOTIDE SEQUENCE [LARGE SCALE GENOMIC DNA]</scope>
    <source>
        <strain evidence="2 3">MS</strain>
    </source>
</reference>
<sequence>MKGKHLIFIVIVISLLFALFMTPLKYDLLGHSQPGKLNLTMIPEKTRIQEDKVFQIHLTLTNIGENTINVWRMYEQVSYDIFFTKVDGSIVPYECGAISRVPLTNKDLVELDPGESLNCTFDSTCWNLTKGEYTLNAIYDTTSPNEDIRKPYWIGKINSNNVTIIVE</sequence>
<dbReference type="PATRIC" id="fig|1434108.4.peg.4349"/>
<protein>
    <recommendedName>
        <fullName evidence="4">Intracellular proteinase inhibitor BsuPI domain-containing protein</fullName>
    </recommendedName>
</protein>
<proteinExistence type="predicted"/>
<keyword evidence="3" id="KW-1185">Reference proteome</keyword>
<organism evidence="2 3">
    <name type="scientific">Methanosarcina barkeri MS</name>
    <dbReference type="NCBI Taxonomy" id="1434108"/>
    <lineage>
        <taxon>Archaea</taxon>
        <taxon>Methanobacteriati</taxon>
        <taxon>Methanobacteriota</taxon>
        <taxon>Stenosarchaea group</taxon>
        <taxon>Methanomicrobia</taxon>
        <taxon>Methanosarcinales</taxon>
        <taxon>Methanosarcinaceae</taxon>
        <taxon>Methanosarcina</taxon>
    </lineage>
</organism>
<dbReference type="HOGENOM" id="CLU_1590878_0_0_2"/>
<dbReference type="RefSeq" id="WP_048122524.1">
    <property type="nucleotide sequence ID" value="NZ_CP009528.1"/>
</dbReference>
<keyword evidence="1" id="KW-0472">Membrane</keyword>
<evidence type="ECO:0000313" key="3">
    <source>
        <dbReference type="Proteomes" id="UP000033033"/>
    </source>
</evidence>
<dbReference type="GeneID" id="24846794"/>
<dbReference type="AlphaFoldDB" id="A0A0E3QXC2"/>
<feature type="transmembrane region" description="Helical" evidence="1">
    <location>
        <begin position="6"/>
        <end position="24"/>
    </location>
</feature>
<name>A0A0E3QXC2_METBA</name>
<keyword evidence="1" id="KW-1133">Transmembrane helix</keyword>
<dbReference type="Proteomes" id="UP000033033">
    <property type="component" value="Chromosome"/>
</dbReference>
<evidence type="ECO:0000313" key="2">
    <source>
        <dbReference type="EMBL" id="AKB56447.1"/>
    </source>
</evidence>
<evidence type="ECO:0008006" key="4">
    <source>
        <dbReference type="Google" id="ProtNLM"/>
    </source>
</evidence>
<evidence type="ECO:0000256" key="1">
    <source>
        <dbReference type="SAM" id="Phobius"/>
    </source>
</evidence>
<dbReference type="EMBL" id="CP009528">
    <property type="protein sequence ID" value="AKB56447.1"/>
    <property type="molecule type" value="Genomic_DNA"/>
</dbReference>
<dbReference type="Gene3D" id="2.60.40.2970">
    <property type="match status" value="1"/>
</dbReference>